<dbReference type="InterPro" id="IPR016162">
    <property type="entry name" value="Ald_DH_N"/>
</dbReference>
<evidence type="ECO:0000313" key="3">
    <source>
        <dbReference type="EMBL" id="MFC4261154.1"/>
    </source>
</evidence>
<feature type="domain" description="Aldehyde dehydrogenase" evidence="2">
    <location>
        <begin position="213"/>
        <end position="353"/>
    </location>
</feature>
<sequence>MTATQSHPAPDSAFESLDQAVADLKSNALKWAQTSTSERIRLLSEVRDRLIKVAPAWAEEAARQKQIPAGSPLAGEEWISGPYAVMSACNQLIHTLSEMKGKAYLDKIPLRESVTGQVIAKIVPHSVWDHLLLSGVRADVWMEKDVNRANLRTHTASAYDIPPSEREGKVALILGAGNIAAIPPLDCFQKLFSEHQVAILKMNPVNEYLDTYLEDAFKPLIDAGALRIVRGGLEVGQHLCNHPDIDELHITGAGASHDAIVWGGGEETAKKKAAGTPVNNRRITSELGAVCPTIVVPGPWSDADIAFQSEHIATQKLHNSGFNCVACQMLILPRDWDQSDKLMKRVEATMARIPSRPLYYPGAADRMAGFSANSDNILKFERPGADACIVEPLSSESATGETKPWFSNNEVFAPAMSTYQIEGKDPAEYLRKAVAYANDQLHGTLGANILIHPATIRQIGQDTFESIIAELRYGTIAINAWTGLGFLMPQCPWGAFPGHTLDDVQSGIGFVHNTYMFDKVERCVVYAPFRPFPRNLLSLGFTLLPKPPWFVSNRKQHRLGQLLTEFQYQPSILKVPRIFLNALLG</sequence>
<dbReference type="Proteomes" id="UP001595798">
    <property type="component" value="Unassembled WGS sequence"/>
</dbReference>
<accession>A0ABV8QQ22</accession>
<dbReference type="InterPro" id="IPR016163">
    <property type="entry name" value="Ald_DH_C"/>
</dbReference>
<proteinExistence type="predicted"/>
<dbReference type="RefSeq" id="WP_379890418.1">
    <property type="nucleotide sequence ID" value="NZ_JBHSDI010000064.1"/>
</dbReference>
<evidence type="ECO:0000256" key="1">
    <source>
        <dbReference type="ARBA" id="ARBA00023002"/>
    </source>
</evidence>
<dbReference type="SUPFAM" id="SSF53720">
    <property type="entry name" value="ALDH-like"/>
    <property type="match status" value="1"/>
</dbReference>
<gene>
    <name evidence="3" type="ORF">ACFOZ5_19205</name>
</gene>
<dbReference type="InterPro" id="IPR015590">
    <property type="entry name" value="Aldehyde_DH_dom"/>
</dbReference>
<dbReference type="Gene3D" id="3.40.605.10">
    <property type="entry name" value="Aldehyde Dehydrogenase, Chain A, domain 1"/>
    <property type="match status" value="1"/>
</dbReference>
<organism evidence="3 4">
    <name type="scientific">Marinobacter lacisalsi</name>
    <dbReference type="NCBI Taxonomy" id="475979"/>
    <lineage>
        <taxon>Bacteria</taxon>
        <taxon>Pseudomonadati</taxon>
        <taxon>Pseudomonadota</taxon>
        <taxon>Gammaproteobacteria</taxon>
        <taxon>Pseudomonadales</taxon>
        <taxon>Marinobacteraceae</taxon>
        <taxon>Marinobacter</taxon>
    </lineage>
</organism>
<comment type="caution">
    <text evidence="3">The sequence shown here is derived from an EMBL/GenBank/DDBJ whole genome shotgun (WGS) entry which is preliminary data.</text>
</comment>
<protein>
    <submittedName>
        <fullName evidence="3">Aldehyde dehydrogenase family protein</fullName>
    </submittedName>
</protein>
<name>A0ABV8QQ22_9GAMM</name>
<keyword evidence="1" id="KW-0560">Oxidoreductase</keyword>
<dbReference type="InterPro" id="IPR016161">
    <property type="entry name" value="Ald_DH/histidinol_DH"/>
</dbReference>
<dbReference type="Gene3D" id="3.40.309.10">
    <property type="entry name" value="Aldehyde Dehydrogenase, Chain A, domain 2"/>
    <property type="match status" value="1"/>
</dbReference>
<reference evidence="4" key="1">
    <citation type="journal article" date="2019" name="Int. J. Syst. Evol. Microbiol.">
        <title>The Global Catalogue of Microorganisms (GCM) 10K type strain sequencing project: providing services to taxonomists for standard genome sequencing and annotation.</title>
        <authorList>
            <consortium name="The Broad Institute Genomics Platform"/>
            <consortium name="The Broad Institute Genome Sequencing Center for Infectious Disease"/>
            <person name="Wu L."/>
            <person name="Ma J."/>
        </authorList>
    </citation>
    <scope>NUCLEOTIDE SEQUENCE [LARGE SCALE GENOMIC DNA]</scope>
    <source>
        <strain evidence="4">CECT 7297</strain>
    </source>
</reference>
<evidence type="ECO:0000313" key="4">
    <source>
        <dbReference type="Proteomes" id="UP001595798"/>
    </source>
</evidence>
<dbReference type="EMBL" id="JBHSDI010000064">
    <property type="protein sequence ID" value="MFC4261154.1"/>
    <property type="molecule type" value="Genomic_DNA"/>
</dbReference>
<keyword evidence="4" id="KW-1185">Reference proteome</keyword>
<evidence type="ECO:0000259" key="2">
    <source>
        <dbReference type="Pfam" id="PF00171"/>
    </source>
</evidence>
<dbReference type="Pfam" id="PF00171">
    <property type="entry name" value="Aldedh"/>
    <property type="match status" value="1"/>
</dbReference>